<dbReference type="GO" id="GO:0008270">
    <property type="term" value="F:zinc ion binding"/>
    <property type="evidence" value="ECO:0007669"/>
    <property type="project" value="InterPro"/>
</dbReference>
<dbReference type="InterPro" id="IPR003615">
    <property type="entry name" value="HNH_nuc"/>
</dbReference>
<proteinExistence type="predicted"/>
<keyword evidence="2" id="KW-0255">Endonuclease</keyword>
<evidence type="ECO:0000259" key="1">
    <source>
        <dbReference type="Pfam" id="PF01844"/>
    </source>
</evidence>
<protein>
    <submittedName>
        <fullName evidence="2">HNH endonuclease</fullName>
    </submittedName>
</protein>
<sequence>MPQKSLHACCYPGCHELTRDRYCEKHRKTSYDSRRQSAAKRGYGSKWNKARLSFLAEHPTCECERCKASGQPLPADVVDHIIPHRGNQKLFWDTKNWQAMNHVCHNRKTAREDGGFGHCSHN</sequence>
<dbReference type="CDD" id="cd00085">
    <property type="entry name" value="HNHc"/>
    <property type="match status" value="1"/>
</dbReference>
<reference evidence="2" key="1">
    <citation type="journal article" date="2021" name="Proc. Natl. Acad. Sci. U.S.A.">
        <title>A Catalog of Tens of Thousands of Viruses from Human Metagenomes Reveals Hidden Associations with Chronic Diseases.</title>
        <authorList>
            <person name="Tisza M.J."/>
            <person name="Buck C.B."/>
        </authorList>
    </citation>
    <scope>NUCLEOTIDE SEQUENCE</scope>
    <source>
        <strain evidence="2">CtFH16</strain>
    </source>
</reference>
<feature type="domain" description="HNH" evidence="1">
    <location>
        <begin position="63"/>
        <end position="111"/>
    </location>
</feature>
<keyword evidence="2" id="KW-0378">Hydrolase</keyword>
<accession>A0A8S5TN62</accession>
<dbReference type="GO" id="GO:0004519">
    <property type="term" value="F:endonuclease activity"/>
    <property type="evidence" value="ECO:0007669"/>
    <property type="project" value="UniProtKB-KW"/>
</dbReference>
<dbReference type="Pfam" id="PF01844">
    <property type="entry name" value="HNH"/>
    <property type="match status" value="1"/>
</dbReference>
<dbReference type="EMBL" id="BK032863">
    <property type="protein sequence ID" value="DAF64561.1"/>
    <property type="molecule type" value="Genomic_DNA"/>
</dbReference>
<keyword evidence="2" id="KW-0540">Nuclease</keyword>
<name>A0A8S5TN62_9CAUD</name>
<evidence type="ECO:0000313" key="2">
    <source>
        <dbReference type="EMBL" id="DAF64561.1"/>
    </source>
</evidence>
<dbReference type="GO" id="GO:0003676">
    <property type="term" value="F:nucleic acid binding"/>
    <property type="evidence" value="ECO:0007669"/>
    <property type="project" value="InterPro"/>
</dbReference>
<dbReference type="InterPro" id="IPR002711">
    <property type="entry name" value="HNH"/>
</dbReference>
<organism evidence="2">
    <name type="scientific">Siphoviridae sp. ctFH16</name>
    <dbReference type="NCBI Taxonomy" id="2827817"/>
    <lineage>
        <taxon>Viruses</taxon>
        <taxon>Duplodnaviria</taxon>
        <taxon>Heunggongvirae</taxon>
        <taxon>Uroviricota</taxon>
        <taxon>Caudoviricetes</taxon>
    </lineage>
</organism>